<keyword evidence="4" id="KW-1185">Reference proteome</keyword>
<feature type="coiled-coil region" evidence="1">
    <location>
        <begin position="948"/>
        <end position="1003"/>
    </location>
</feature>
<feature type="region of interest" description="Disordered" evidence="2">
    <location>
        <begin position="90"/>
        <end position="149"/>
    </location>
</feature>
<feature type="compositionally biased region" description="Low complexity" evidence="2">
    <location>
        <begin position="10"/>
        <end position="21"/>
    </location>
</feature>
<feature type="region of interest" description="Disordered" evidence="2">
    <location>
        <begin position="499"/>
        <end position="534"/>
    </location>
</feature>
<feature type="coiled-coil region" evidence="1">
    <location>
        <begin position="885"/>
        <end position="919"/>
    </location>
</feature>
<accession>A0ABQ5RQY3</accession>
<feature type="coiled-coil region" evidence="1">
    <location>
        <begin position="540"/>
        <end position="567"/>
    </location>
</feature>
<organism evidence="3 4">
    <name type="scientific">Volvox africanus</name>
    <dbReference type="NCBI Taxonomy" id="51714"/>
    <lineage>
        <taxon>Eukaryota</taxon>
        <taxon>Viridiplantae</taxon>
        <taxon>Chlorophyta</taxon>
        <taxon>core chlorophytes</taxon>
        <taxon>Chlorophyceae</taxon>
        <taxon>CS clade</taxon>
        <taxon>Chlamydomonadales</taxon>
        <taxon>Volvocaceae</taxon>
        <taxon>Volvox</taxon>
    </lineage>
</organism>
<feature type="compositionally biased region" description="Polar residues" evidence="2">
    <location>
        <begin position="110"/>
        <end position="119"/>
    </location>
</feature>
<evidence type="ECO:0000313" key="3">
    <source>
        <dbReference type="EMBL" id="GLI59659.1"/>
    </source>
</evidence>
<feature type="compositionally biased region" description="Polar residues" evidence="2">
    <location>
        <begin position="28"/>
        <end position="46"/>
    </location>
</feature>
<evidence type="ECO:0000313" key="4">
    <source>
        <dbReference type="Proteomes" id="UP001165090"/>
    </source>
</evidence>
<feature type="non-terminal residue" evidence="3">
    <location>
        <position position="1223"/>
    </location>
</feature>
<feature type="region of interest" description="Disordered" evidence="2">
    <location>
        <begin position="1"/>
        <end position="58"/>
    </location>
</feature>
<reference evidence="3 4" key="1">
    <citation type="journal article" date="2023" name="IScience">
        <title>Expanded male sex-determining region conserved during the evolution of homothallism in the green alga Volvox.</title>
        <authorList>
            <person name="Yamamoto K."/>
            <person name="Matsuzaki R."/>
            <person name="Mahakham W."/>
            <person name="Heman W."/>
            <person name="Sekimoto H."/>
            <person name="Kawachi M."/>
            <person name="Minakuchi Y."/>
            <person name="Toyoda A."/>
            <person name="Nozaki H."/>
        </authorList>
    </citation>
    <scope>NUCLEOTIDE SEQUENCE [LARGE SCALE GENOMIC DNA]</scope>
    <source>
        <strain evidence="3 4">NIES-4468</strain>
    </source>
</reference>
<feature type="compositionally biased region" description="Low complexity" evidence="2">
    <location>
        <begin position="520"/>
        <end position="530"/>
    </location>
</feature>
<feature type="region of interest" description="Disordered" evidence="2">
    <location>
        <begin position="224"/>
        <end position="279"/>
    </location>
</feature>
<evidence type="ECO:0000256" key="1">
    <source>
        <dbReference type="SAM" id="Coils"/>
    </source>
</evidence>
<sequence length="1223" mass="130563">MDGLERKFASSPGPSSVAASDGSDHASICSSNSRITPGNPGQSTWHPTERVLFETSPGTGYEQVSLSMLGTAGAVLSPRDPQLACRFQTTLSPGTENHPPEGHQPFGHFSAQQHGSQPESSKRPVGEGSGPRSDGANPSVGKLSPQAGSPTVVSVASMMPAAGAEADLLFGSNEVTVVSPHRGHQRINLFPDGPAMTPASHPSSADNHDPSWQGEEVLIERVTPSGKSVVSSNPAPGSGPSSPTPAQTQLQQPTSLSGRSNEIPRGAASPRGTLTSSPSYYYTPIVQTRTPWFSQTDTTAANVHFQDTQQTASTPRGSATHIGMGHGRGVQAEKSPSIPPTNPSPHNYIPMTFTSYGAGSQSYCGTSQLGAMGTPTGGQVWSQSPPAPAAWVAAGGWPPQAPTVAQGFGSEQASSPPDNGPGLFPLPPSPRPRPLGPAQQQDPWAMGPSQPRHNLPRPQAAATFANAAAAWVAGHQAGAGTGLSANAPVAIAAASSAPALSPMTSSSQGPSGSGTGGAAASGPSAGVNSGTSPEDLRAKYRKTKQMLQTYVKEIETLREQLISEARRAGVLGAQVAALQSQVDRASDNAALLAATQAEKMVAVQNLREARERAESLQSQLSIAQAQIRGLEQQQAEMLGEFATERQRREAQFMEERQKMEAVRAEEQSQKMAYLAAFHDDRERWEAAVAEKEHILMSEYEGKIAAAKEEHVRLMAAAIAQHEAALKLARAEVQEAREDAQAVKEAANELVKRAQAQAEAASSTAEVAVLEARVQLQLAESEAAKRAKAKAQAATEAAQEAVQEAWAAARAEAAARDAALEDARRRHVEEVKEMRMKHVSEMEDARAKHVAEMAEARAKHTMEMEQMRMKHVAEVEEVRGHHAKQMAQAEEALSRGLSEVRELRTQLADMEAKRVEFMASAASKAAQLQDLELQHQSLRSAMCDRDCQLQSAQAALAAAQAAAATAQQEMNQKLQIRSQEVERLQQAVEDAHEATRKAMQVAAENAARLATAEARLEDAPRRTQERVEQALRQAQEAHRQQLSGAVNRVQQDAAAQLLEIQSAANVANEALTGEIEAQLEATRREVDRMSALLESRSSEVRSLRTSLDQTSQERDKLAVTAAELQEMVIKVQQRMEKQEKKHAKALERAQAHREQQVTRLQEELEAIRTSVPGRVESALQSYASQLVANHQAAVCTIEARAAAALAAERAAADAARKRGREEAE</sequence>
<feature type="compositionally biased region" description="Polar residues" evidence="2">
    <location>
        <begin position="306"/>
        <end position="317"/>
    </location>
</feature>
<dbReference type="Proteomes" id="UP001165090">
    <property type="component" value="Unassembled WGS sequence"/>
</dbReference>
<feature type="coiled-coil region" evidence="1">
    <location>
        <begin position="696"/>
        <end position="803"/>
    </location>
</feature>
<feature type="compositionally biased region" description="Low complexity" evidence="2">
    <location>
        <begin position="499"/>
        <end position="510"/>
    </location>
</feature>
<protein>
    <submittedName>
        <fullName evidence="3">Uncharacterized protein</fullName>
    </submittedName>
</protein>
<feature type="region of interest" description="Disordered" evidence="2">
    <location>
        <begin position="182"/>
        <end position="211"/>
    </location>
</feature>
<name>A0ABQ5RQY3_9CHLO</name>
<feature type="coiled-coil region" evidence="1">
    <location>
        <begin position="592"/>
        <end position="640"/>
    </location>
</feature>
<keyword evidence="1" id="KW-0175">Coiled coil</keyword>
<feature type="coiled-coil region" evidence="1">
    <location>
        <begin position="827"/>
        <end position="858"/>
    </location>
</feature>
<feature type="region of interest" description="Disordered" evidence="2">
    <location>
        <begin position="394"/>
        <end position="457"/>
    </location>
</feature>
<feature type="region of interest" description="Disordered" evidence="2">
    <location>
        <begin position="306"/>
        <end position="343"/>
    </location>
</feature>
<proteinExistence type="predicted"/>
<evidence type="ECO:0000256" key="2">
    <source>
        <dbReference type="SAM" id="MobiDB-lite"/>
    </source>
</evidence>
<comment type="caution">
    <text evidence="3">The sequence shown here is derived from an EMBL/GenBank/DDBJ whole genome shotgun (WGS) entry which is preliminary data.</text>
</comment>
<feature type="compositionally biased region" description="Pro residues" evidence="2">
    <location>
        <begin position="424"/>
        <end position="435"/>
    </location>
</feature>
<feature type="coiled-coil region" evidence="1">
    <location>
        <begin position="1106"/>
        <end position="1162"/>
    </location>
</feature>
<feature type="compositionally biased region" description="Low complexity" evidence="2">
    <location>
        <begin position="228"/>
        <end position="257"/>
    </location>
</feature>
<dbReference type="EMBL" id="BSDZ01000004">
    <property type="protein sequence ID" value="GLI59659.1"/>
    <property type="molecule type" value="Genomic_DNA"/>
</dbReference>
<gene>
    <name evidence="3" type="ORF">VaNZ11_001596</name>
</gene>